<comment type="caution">
    <text evidence="7">The sequence shown here is derived from an EMBL/GenBank/DDBJ whole genome shotgun (WGS) entry which is preliminary data.</text>
</comment>
<dbReference type="STRING" id="1207063.P24_14664"/>
<dbReference type="InterPro" id="IPR041205">
    <property type="entry name" value="ScsC_N"/>
</dbReference>
<dbReference type="Gene3D" id="3.40.30.10">
    <property type="entry name" value="Glutaredoxin"/>
    <property type="match status" value="1"/>
</dbReference>
<keyword evidence="8" id="KW-1185">Reference proteome</keyword>
<evidence type="ECO:0000256" key="1">
    <source>
        <dbReference type="ARBA" id="ARBA00022729"/>
    </source>
</evidence>
<dbReference type="InterPro" id="IPR036249">
    <property type="entry name" value="Thioredoxin-like_sf"/>
</dbReference>
<sequence>MLAGAPVRADTPKADAAPAATPAPAGFDATQKQAIEQIVRDYLLANPEVLRDALIELGSREKAAAEDQRKQRIADLRAELEREPDDPVLGNPDGAITIVEFFDYQCGYCKAMKPVMQNILASEKDVRVVMKEFPILSAVSVTAARAALAAREQGKYQAMHDRLMGYRGRLSDEAVFAIAGEAGLDIERLKADMQAPAVAAVLERNQQLAERLEISGTPSFIVGETLVPGAVNEEGLRKLIAETRAKL</sequence>
<dbReference type="Pfam" id="PF18312">
    <property type="entry name" value="ScsC_N"/>
    <property type="match status" value="1"/>
</dbReference>
<dbReference type="GO" id="GO:0016491">
    <property type="term" value="F:oxidoreductase activity"/>
    <property type="evidence" value="ECO:0007669"/>
    <property type="project" value="UniProtKB-KW"/>
</dbReference>
<reference evidence="7 8" key="1">
    <citation type="journal article" date="2012" name="J. Bacteriol.">
        <title>Genome Sequence of Oceanibaculum indicum Type Strain P24.</title>
        <authorList>
            <person name="Lai Q."/>
            <person name="Shao Z."/>
        </authorList>
    </citation>
    <scope>NUCLEOTIDE SEQUENCE [LARGE SCALE GENOMIC DNA]</scope>
    <source>
        <strain evidence="7 8">P24</strain>
    </source>
</reference>
<evidence type="ECO:0000256" key="5">
    <source>
        <dbReference type="SAM" id="MobiDB-lite"/>
    </source>
</evidence>
<name>K2J9X9_9PROT</name>
<dbReference type="SUPFAM" id="SSF52833">
    <property type="entry name" value="Thioredoxin-like"/>
    <property type="match status" value="1"/>
</dbReference>
<feature type="region of interest" description="Disordered" evidence="5">
    <location>
        <begin position="1"/>
        <end position="26"/>
    </location>
</feature>
<feature type="compositionally biased region" description="Low complexity" evidence="5">
    <location>
        <begin position="14"/>
        <end position="26"/>
    </location>
</feature>
<evidence type="ECO:0000256" key="4">
    <source>
        <dbReference type="ARBA" id="ARBA00023284"/>
    </source>
</evidence>
<evidence type="ECO:0000256" key="2">
    <source>
        <dbReference type="ARBA" id="ARBA00023002"/>
    </source>
</evidence>
<keyword evidence="1" id="KW-0732">Signal</keyword>
<dbReference type="CDD" id="cd03023">
    <property type="entry name" value="DsbA_Com1_like"/>
    <property type="match status" value="1"/>
</dbReference>
<keyword evidence="3" id="KW-1015">Disulfide bond</keyword>
<feature type="domain" description="Thioredoxin" evidence="6">
    <location>
        <begin position="59"/>
        <end position="245"/>
    </location>
</feature>
<accession>K2J9X9</accession>
<evidence type="ECO:0000313" key="7">
    <source>
        <dbReference type="EMBL" id="EKE71612.1"/>
    </source>
</evidence>
<keyword evidence="2" id="KW-0560">Oxidoreductase</keyword>
<dbReference type="PROSITE" id="PS51352">
    <property type="entry name" value="THIOREDOXIN_2"/>
    <property type="match status" value="1"/>
</dbReference>
<dbReference type="eggNOG" id="COG1651">
    <property type="taxonomic scope" value="Bacteria"/>
</dbReference>
<keyword evidence="4" id="KW-0676">Redox-active center</keyword>
<dbReference type="PANTHER" id="PTHR13887">
    <property type="entry name" value="GLUTATHIONE S-TRANSFERASE KAPPA"/>
    <property type="match status" value="1"/>
</dbReference>
<organism evidence="7 8">
    <name type="scientific">Oceanibaculum indicum P24</name>
    <dbReference type="NCBI Taxonomy" id="1207063"/>
    <lineage>
        <taxon>Bacteria</taxon>
        <taxon>Pseudomonadati</taxon>
        <taxon>Pseudomonadota</taxon>
        <taxon>Alphaproteobacteria</taxon>
        <taxon>Rhodospirillales</taxon>
        <taxon>Oceanibaculaceae</taxon>
        <taxon>Oceanibaculum</taxon>
    </lineage>
</organism>
<evidence type="ECO:0000256" key="3">
    <source>
        <dbReference type="ARBA" id="ARBA00023157"/>
    </source>
</evidence>
<proteinExistence type="predicted"/>
<dbReference type="InterPro" id="IPR013766">
    <property type="entry name" value="Thioredoxin_domain"/>
</dbReference>
<dbReference type="Pfam" id="PF01323">
    <property type="entry name" value="DSBA"/>
    <property type="match status" value="1"/>
</dbReference>
<evidence type="ECO:0000313" key="8">
    <source>
        <dbReference type="Proteomes" id="UP000006746"/>
    </source>
</evidence>
<dbReference type="AlphaFoldDB" id="K2J9X9"/>
<dbReference type="InterPro" id="IPR001853">
    <property type="entry name" value="DSBA-like_thioredoxin_dom"/>
</dbReference>
<evidence type="ECO:0000259" key="6">
    <source>
        <dbReference type="PROSITE" id="PS51352"/>
    </source>
</evidence>
<gene>
    <name evidence="7" type="ORF">P24_14664</name>
</gene>
<protein>
    <submittedName>
        <fullName evidence="7">DsbA oxidoreductase</fullName>
    </submittedName>
</protein>
<dbReference type="Proteomes" id="UP000006746">
    <property type="component" value="Unassembled WGS sequence"/>
</dbReference>
<dbReference type="PANTHER" id="PTHR13887:SF14">
    <property type="entry name" value="DISULFIDE BOND FORMATION PROTEIN D"/>
    <property type="match status" value="1"/>
</dbReference>
<dbReference type="EMBL" id="AMRL01000022">
    <property type="protein sequence ID" value="EKE71612.1"/>
    <property type="molecule type" value="Genomic_DNA"/>
</dbReference>